<keyword evidence="17" id="KW-1185">Reference proteome</keyword>
<protein>
    <recommendedName>
        <fullName evidence="15">RING-type domain-containing protein</fullName>
    </recommendedName>
</protein>
<dbReference type="AlphaFoldDB" id="S8CFB3"/>
<feature type="transmembrane region" description="Helical" evidence="14">
    <location>
        <begin position="6"/>
        <end position="26"/>
    </location>
</feature>
<evidence type="ECO:0000256" key="11">
    <source>
        <dbReference type="ARBA" id="ARBA00024209"/>
    </source>
</evidence>
<comment type="subcellular location">
    <subcellularLocation>
        <location evidence="1">Membrane</location>
        <topology evidence="1">Single-pass membrane protein</topology>
    </subcellularLocation>
</comment>
<evidence type="ECO:0000256" key="9">
    <source>
        <dbReference type="ARBA" id="ARBA00022989"/>
    </source>
</evidence>
<keyword evidence="6 12" id="KW-0863">Zinc-finger</keyword>
<comment type="caution">
    <text evidence="16">The sequence shown here is derived from an EMBL/GenBank/DDBJ whole genome shotgun (WGS) entry which is preliminary data.</text>
</comment>
<dbReference type="Proteomes" id="UP000015453">
    <property type="component" value="Unassembled WGS sequence"/>
</dbReference>
<dbReference type="GO" id="GO:0016567">
    <property type="term" value="P:protein ubiquitination"/>
    <property type="evidence" value="ECO:0007669"/>
    <property type="project" value="TreeGrafter"/>
</dbReference>
<keyword evidence="10 14" id="KW-0472">Membrane</keyword>
<dbReference type="PANTHER" id="PTHR45768:SF16">
    <property type="entry name" value="E3 UBIQUITIN-PROTEIN LIGASE ATL4"/>
    <property type="match status" value="1"/>
</dbReference>
<evidence type="ECO:0000313" key="16">
    <source>
        <dbReference type="EMBL" id="EPS63236.1"/>
    </source>
</evidence>
<dbReference type="InterPro" id="IPR001841">
    <property type="entry name" value="Znf_RING"/>
</dbReference>
<evidence type="ECO:0000256" key="2">
    <source>
        <dbReference type="ARBA" id="ARBA00004906"/>
    </source>
</evidence>
<keyword evidence="4 14" id="KW-0812">Transmembrane</keyword>
<feature type="compositionally biased region" description="Low complexity" evidence="13">
    <location>
        <begin position="282"/>
        <end position="294"/>
    </location>
</feature>
<name>S8CFB3_9LAMI</name>
<keyword evidence="7" id="KW-0833">Ubl conjugation pathway</keyword>
<feature type="region of interest" description="Disordered" evidence="13">
    <location>
        <begin position="282"/>
        <end position="301"/>
    </location>
</feature>
<sequence>SMVVVVIIVASAVIVSASIYLVLRVLSKRFHRSFRTFSAMDDVIRRSDSSFGRESGRRERCCASANGLLDSLPLFTFGSVTGGSLAGGDCAVCLSKFERHDLLRLLPLCCHAFHAECIDAWIVSNQSCPLCRSSVLPSECDALGKILPGENATGGNGSFRNGQSDSFRIEIGSISRRHGGSFEAAEGDRRAYSIGSFDYIVDENGYEISIGSLTHRRGASDCTSVDKESSVGIPIPEPPGEAIAADVSACRNWLRDYVDRLASSISISSRALSFRSSGRFFSGSSRRTDPVNPADDPDANHRVGEEISELFRWLSGV</sequence>
<evidence type="ECO:0000256" key="6">
    <source>
        <dbReference type="ARBA" id="ARBA00022771"/>
    </source>
</evidence>
<dbReference type="EMBL" id="AUSU01005613">
    <property type="protein sequence ID" value="EPS63236.1"/>
    <property type="molecule type" value="Genomic_DNA"/>
</dbReference>
<dbReference type="InterPro" id="IPR013083">
    <property type="entry name" value="Znf_RING/FYVE/PHD"/>
</dbReference>
<dbReference type="Pfam" id="PF13639">
    <property type="entry name" value="zf-RING_2"/>
    <property type="match status" value="1"/>
</dbReference>
<evidence type="ECO:0000256" key="3">
    <source>
        <dbReference type="ARBA" id="ARBA00022679"/>
    </source>
</evidence>
<evidence type="ECO:0000256" key="5">
    <source>
        <dbReference type="ARBA" id="ARBA00022723"/>
    </source>
</evidence>
<dbReference type="SMART" id="SM00184">
    <property type="entry name" value="RING"/>
    <property type="match status" value="1"/>
</dbReference>
<dbReference type="SUPFAM" id="SSF57850">
    <property type="entry name" value="RING/U-box"/>
    <property type="match status" value="1"/>
</dbReference>
<comment type="similarity">
    <text evidence="11">Belongs to the RING-type zinc finger family. ATL subfamily.</text>
</comment>
<evidence type="ECO:0000256" key="4">
    <source>
        <dbReference type="ARBA" id="ARBA00022692"/>
    </source>
</evidence>
<evidence type="ECO:0000256" key="10">
    <source>
        <dbReference type="ARBA" id="ARBA00023136"/>
    </source>
</evidence>
<dbReference type="Gene3D" id="3.30.40.10">
    <property type="entry name" value="Zinc/RING finger domain, C3HC4 (zinc finger)"/>
    <property type="match status" value="1"/>
</dbReference>
<organism evidence="16 17">
    <name type="scientific">Genlisea aurea</name>
    <dbReference type="NCBI Taxonomy" id="192259"/>
    <lineage>
        <taxon>Eukaryota</taxon>
        <taxon>Viridiplantae</taxon>
        <taxon>Streptophyta</taxon>
        <taxon>Embryophyta</taxon>
        <taxon>Tracheophyta</taxon>
        <taxon>Spermatophyta</taxon>
        <taxon>Magnoliopsida</taxon>
        <taxon>eudicotyledons</taxon>
        <taxon>Gunneridae</taxon>
        <taxon>Pentapetalae</taxon>
        <taxon>asterids</taxon>
        <taxon>lamiids</taxon>
        <taxon>Lamiales</taxon>
        <taxon>Lentibulariaceae</taxon>
        <taxon>Genlisea</taxon>
    </lineage>
</organism>
<evidence type="ECO:0000259" key="15">
    <source>
        <dbReference type="PROSITE" id="PS50089"/>
    </source>
</evidence>
<dbReference type="GO" id="GO:0016740">
    <property type="term" value="F:transferase activity"/>
    <property type="evidence" value="ECO:0007669"/>
    <property type="project" value="UniProtKB-KW"/>
</dbReference>
<dbReference type="CDD" id="cd16461">
    <property type="entry name" value="RING-H2_EL5-like"/>
    <property type="match status" value="1"/>
</dbReference>
<evidence type="ECO:0000256" key="8">
    <source>
        <dbReference type="ARBA" id="ARBA00022833"/>
    </source>
</evidence>
<keyword evidence="8" id="KW-0862">Zinc</keyword>
<evidence type="ECO:0000256" key="13">
    <source>
        <dbReference type="SAM" id="MobiDB-lite"/>
    </source>
</evidence>
<dbReference type="PANTHER" id="PTHR45768">
    <property type="entry name" value="E3 UBIQUITIN-PROTEIN LIGASE RNF13-LIKE"/>
    <property type="match status" value="1"/>
</dbReference>
<feature type="non-terminal residue" evidence="16">
    <location>
        <position position="1"/>
    </location>
</feature>
<reference evidence="16 17" key="1">
    <citation type="journal article" date="2013" name="BMC Genomics">
        <title>The miniature genome of a carnivorous plant Genlisea aurea contains a low number of genes and short non-coding sequences.</title>
        <authorList>
            <person name="Leushkin E.V."/>
            <person name="Sutormin R.A."/>
            <person name="Nabieva E.R."/>
            <person name="Penin A.A."/>
            <person name="Kondrashov A.S."/>
            <person name="Logacheva M.D."/>
        </authorList>
    </citation>
    <scope>NUCLEOTIDE SEQUENCE [LARGE SCALE GENOMIC DNA]</scope>
</reference>
<evidence type="ECO:0000313" key="17">
    <source>
        <dbReference type="Proteomes" id="UP000015453"/>
    </source>
</evidence>
<feature type="domain" description="RING-type" evidence="15">
    <location>
        <begin position="90"/>
        <end position="132"/>
    </location>
</feature>
<evidence type="ECO:0000256" key="1">
    <source>
        <dbReference type="ARBA" id="ARBA00004167"/>
    </source>
</evidence>
<accession>S8CFB3</accession>
<dbReference type="OrthoDB" id="8062037at2759"/>
<gene>
    <name evidence="16" type="ORF">M569_11550</name>
</gene>
<evidence type="ECO:0000256" key="12">
    <source>
        <dbReference type="PROSITE-ProRule" id="PRU00175"/>
    </source>
</evidence>
<keyword evidence="5" id="KW-0479">Metal-binding</keyword>
<proteinExistence type="inferred from homology"/>
<dbReference type="GO" id="GO:0008270">
    <property type="term" value="F:zinc ion binding"/>
    <property type="evidence" value="ECO:0007669"/>
    <property type="project" value="UniProtKB-KW"/>
</dbReference>
<comment type="pathway">
    <text evidence="2">Protein modification; protein ubiquitination.</text>
</comment>
<evidence type="ECO:0000256" key="14">
    <source>
        <dbReference type="SAM" id="Phobius"/>
    </source>
</evidence>
<keyword evidence="9 14" id="KW-1133">Transmembrane helix</keyword>
<evidence type="ECO:0000256" key="7">
    <source>
        <dbReference type="ARBA" id="ARBA00022786"/>
    </source>
</evidence>
<dbReference type="PROSITE" id="PS50089">
    <property type="entry name" value="ZF_RING_2"/>
    <property type="match status" value="1"/>
</dbReference>
<dbReference type="GO" id="GO:0016020">
    <property type="term" value="C:membrane"/>
    <property type="evidence" value="ECO:0007669"/>
    <property type="project" value="UniProtKB-SubCell"/>
</dbReference>
<keyword evidence="3" id="KW-0808">Transferase</keyword>